<feature type="binding site" evidence="8">
    <location>
        <position position="623"/>
    </location>
    <ligand>
        <name>Ca(2+)</name>
        <dbReference type="ChEBI" id="CHEBI:29108"/>
    </ligand>
</feature>
<dbReference type="Proteomes" id="UP000623467">
    <property type="component" value="Unassembled WGS sequence"/>
</dbReference>
<feature type="binding site" evidence="8">
    <location>
        <position position="605"/>
    </location>
    <ligand>
        <name>Ca(2+)</name>
        <dbReference type="ChEBI" id="CHEBI:29108"/>
    </ligand>
</feature>
<feature type="domain" description="Peptidase S53" evidence="10">
    <location>
        <begin position="212"/>
        <end position="645"/>
    </location>
</feature>
<gene>
    <name evidence="11" type="ORF">MSAN_00544800</name>
</gene>
<feature type="active site" description="Charge relay system" evidence="8">
    <location>
        <position position="295"/>
    </location>
</feature>
<dbReference type="PANTHER" id="PTHR14218:SF19">
    <property type="entry name" value="SERINE PROTEASE AORO, PUTATIVE (AFU_ORTHOLOGUE AFUA_6G10250)-RELATED"/>
    <property type="match status" value="1"/>
</dbReference>
<protein>
    <recommendedName>
        <fullName evidence="10">Peptidase S53 domain-containing protein</fullName>
    </recommendedName>
</protein>
<feature type="chain" id="PRO_5034167488" description="Peptidase S53 domain-containing protein" evidence="9">
    <location>
        <begin position="18"/>
        <end position="646"/>
    </location>
</feature>
<dbReference type="InterPro" id="IPR015366">
    <property type="entry name" value="S53_propep"/>
</dbReference>
<comment type="caution">
    <text evidence="11">The sequence shown here is derived from an EMBL/GenBank/DDBJ whole genome shotgun (WGS) entry which is preliminary data.</text>
</comment>
<dbReference type="GO" id="GO:0006508">
    <property type="term" value="P:proteolysis"/>
    <property type="evidence" value="ECO:0007669"/>
    <property type="project" value="UniProtKB-KW"/>
</dbReference>
<keyword evidence="9" id="KW-0732">Signal</keyword>
<evidence type="ECO:0000256" key="2">
    <source>
        <dbReference type="ARBA" id="ARBA00022670"/>
    </source>
</evidence>
<comment type="subcellular location">
    <subcellularLocation>
        <location evidence="1">Secreted</location>
        <location evidence="1">Extracellular space</location>
    </subcellularLocation>
</comment>
<feature type="signal peptide" evidence="9">
    <location>
        <begin position="1"/>
        <end position="17"/>
    </location>
</feature>
<dbReference type="EMBL" id="JACAZH010000003">
    <property type="protein sequence ID" value="KAF7373352.1"/>
    <property type="molecule type" value="Genomic_DNA"/>
</dbReference>
<evidence type="ECO:0000256" key="5">
    <source>
        <dbReference type="ARBA" id="ARBA00022825"/>
    </source>
</evidence>
<dbReference type="SMART" id="SM00944">
    <property type="entry name" value="Pro-kuma_activ"/>
    <property type="match status" value="1"/>
</dbReference>
<evidence type="ECO:0000256" key="9">
    <source>
        <dbReference type="SAM" id="SignalP"/>
    </source>
</evidence>
<dbReference type="AlphaFoldDB" id="A0A8H6Z9D1"/>
<accession>A0A8H6Z9D1</accession>
<evidence type="ECO:0000256" key="3">
    <source>
        <dbReference type="ARBA" id="ARBA00022723"/>
    </source>
</evidence>
<evidence type="ECO:0000256" key="1">
    <source>
        <dbReference type="ARBA" id="ARBA00004239"/>
    </source>
</evidence>
<dbReference type="GO" id="GO:0004252">
    <property type="term" value="F:serine-type endopeptidase activity"/>
    <property type="evidence" value="ECO:0007669"/>
    <property type="project" value="UniProtKB-UniRule"/>
</dbReference>
<dbReference type="InterPro" id="IPR050819">
    <property type="entry name" value="Tripeptidyl-peptidase_I"/>
</dbReference>
<comment type="cofactor">
    <cofactor evidence="8">
        <name>Ca(2+)</name>
        <dbReference type="ChEBI" id="CHEBI:29108"/>
    </cofactor>
    <text evidence="8">Binds 1 Ca(2+) ion per subunit.</text>
</comment>
<dbReference type="InterPro" id="IPR030400">
    <property type="entry name" value="Sedolisin_dom"/>
</dbReference>
<dbReference type="CDD" id="cd04056">
    <property type="entry name" value="Peptidases_S53"/>
    <property type="match status" value="1"/>
</dbReference>
<keyword evidence="2 8" id="KW-0645">Protease</keyword>
<keyword evidence="6 8" id="KW-0106">Calcium</keyword>
<proteinExistence type="predicted"/>
<dbReference type="CDD" id="cd11377">
    <property type="entry name" value="Pro-peptidase_S53"/>
    <property type="match status" value="1"/>
</dbReference>
<evidence type="ECO:0000313" key="11">
    <source>
        <dbReference type="EMBL" id="KAF7373352.1"/>
    </source>
</evidence>
<feature type="binding site" evidence="8">
    <location>
        <position position="604"/>
    </location>
    <ligand>
        <name>Ca(2+)</name>
        <dbReference type="ChEBI" id="CHEBI:29108"/>
    </ligand>
</feature>
<evidence type="ECO:0000313" key="12">
    <source>
        <dbReference type="Proteomes" id="UP000623467"/>
    </source>
</evidence>
<name>A0A8H6Z9D1_9AGAR</name>
<feature type="binding site" evidence="8">
    <location>
        <position position="625"/>
    </location>
    <ligand>
        <name>Ca(2+)</name>
        <dbReference type="ChEBI" id="CHEBI:29108"/>
    </ligand>
</feature>
<dbReference type="Gene3D" id="3.40.50.200">
    <property type="entry name" value="Peptidase S8/S53 domain"/>
    <property type="match status" value="1"/>
</dbReference>
<feature type="active site" description="Charge relay system" evidence="8">
    <location>
        <position position="291"/>
    </location>
</feature>
<evidence type="ECO:0000259" key="10">
    <source>
        <dbReference type="PROSITE" id="PS51695"/>
    </source>
</evidence>
<keyword evidence="4 8" id="KW-0378">Hydrolase</keyword>
<evidence type="ECO:0000256" key="6">
    <source>
        <dbReference type="ARBA" id="ARBA00022837"/>
    </source>
</evidence>
<reference evidence="11" key="1">
    <citation type="submission" date="2020-05" db="EMBL/GenBank/DDBJ databases">
        <title>Mycena genomes resolve the evolution of fungal bioluminescence.</title>
        <authorList>
            <person name="Tsai I.J."/>
        </authorList>
    </citation>
    <scope>NUCLEOTIDE SEQUENCE</scope>
    <source>
        <strain evidence="11">160909Yilan</strain>
    </source>
</reference>
<dbReference type="PROSITE" id="PS51695">
    <property type="entry name" value="SEDOLISIN"/>
    <property type="match status" value="1"/>
</dbReference>
<dbReference type="SUPFAM" id="SSF54897">
    <property type="entry name" value="Protease propeptides/inhibitors"/>
    <property type="match status" value="1"/>
</dbReference>
<evidence type="ECO:0000256" key="4">
    <source>
        <dbReference type="ARBA" id="ARBA00022801"/>
    </source>
</evidence>
<keyword evidence="3 8" id="KW-0479">Metal-binding</keyword>
<dbReference type="Pfam" id="PF09286">
    <property type="entry name" value="Pro-kuma_activ"/>
    <property type="match status" value="1"/>
</dbReference>
<dbReference type="SUPFAM" id="SSF52743">
    <property type="entry name" value="Subtilisin-like"/>
    <property type="match status" value="1"/>
</dbReference>
<sequence length="646" mass="70202">MFAVAFALLTGLTLVLSSPSRSIHEQRTNLPHGWSRIRRPDLSGTLPLRIALKQSNIDKLHDRLLDVSHPESENYGKHWTLEEVKTYFQPSEDSVEVAMQWLEESGVERARIEISKGRNWVQVKDLSVAEAERILSTEYHIYEHIHGGTRLACSAYSVPSHVQPHIELITPTLHFDGPPPSKRGHLSARSFKAVDIAPLDSATDDLSNCDVRTTPPCYRALYNIPAEPTILAASKNSFAIVEYTPQAYIGSDLDLFFANFSPSLVGRRPEFISIDGGVVQTEEMDFEVNIESNFDIGYAMTLVGPGQPVRLYQLEDIPEGSAQLLGPFNDLLDALDGSYCTEDGGDDPSVDGVYPDPAPGGYQGPKDCGNKQKSNVFSVSYANNEGDLTPFYQIRQCNEYGKLGLMGITFLFASGDSGVAGNNELCLFPNGTQSVDAPLFNRSFRFSQLLYYFRLTCTTAMFPANCPFVTGVGATQVNPGSTVFDPESAASLTGGGFSNIFALPDYQKSAIEEFYKFHKPPYGADQYNNSQKARGIPDFSVNGVNCTVVAEGLTIAVAGTSAAPPVIGAMITLINDARLAAGKSPVGFINPAIYSDAFRDAFNDITSGNNPGCGTNGFEGVQGWDPVSGLGTPAFEKMRDLWLGLP</sequence>
<organism evidence="11 12">
    <name type="scientific">Mycena sanguinolenta</name>
    <dbReference type="NCBI Taxonomy" id="230812"/>
    <lineage>
        <taxon>Eukaryota</taxon>
        <taxon>Fungi</taxon>
        <taxon>Dikarya</taxon>
        <taxon>Basidiomycota</taxon>
        <taxon>Agaricomycotina</taxon>
        <taxon>Agaricomycetes</taxon>
        <taxon>Agaricomycetidae</taxon>
        <taxon>Agaricales</taxon>
        <taxon>Marasmiineae</taxon>
        <taxon>Mycenaceae</taxon>
        <taxon>Mycena</taxon>
    </lineage>
</organism>
<keyword evidence="5 8" id="KW-0720">Serine protease</keyword>
<keyword evidence="12" id="KW-1185">Reference proteome</keyword>
<dbReference type="PANTHER" id="PTHR14218">
    <property type="entry name" value="PROTEASE S8 TRIPEPTIDYL PEPTIDASE I CLN2"/>
    <property type="match status" value="1"/>
</dbReference>
<keyword evidence="7" id="KW-0865">Zymogen</keyword>
<dbReference type="GO" id="GO:0046872">
    <property type="term" value="F:metal ion binding"/>
    <property type="evidence" value="ECO:0007669"/>
    <property type="project" value="UniProtKB-UniRule"/>
</dbReference>
<dbReference type="OrthoDB" id="409122at2759"/>
<dbReference type="InterPro" id="IPR036852">
    <property type="entry name" value="Peptidase_S8/S53_dom_sf"/>
</dbReference>
<evidence type="ECO:0000256" key="8">
    <source>
        <dbReference type="PROSITE-ProRule" id="PRU01032"/>
    </source>
</evidence>
<evidence type="ECO:0000256" key="7">
    <source>
        <dbReference type="ARBA" id="ARBA00023145"/>
    </source>
</evidence>
<dbReference type="GO" id="GO:0008240">
    <property type="term" value="F:tripeptidyl-peptidase activity"/>
    <property type="evidence" value="ECO:0007669"/>
    <property type="project" value="TreeGrafter"/>
</dbReference>
<feature type="active site" description="Charge relay system" evidence="8">
    <location>
        <position position="561"/>
    </location>
</feature>
<dbReference type="GO" id="GO:0005576">
    <property type="term" value="C:extracellular region"/>
    <property type="evidence" value="ECO:0007669"/>
    <property type="project" value="UniProtKB-SubCell"/>
</dbReference>